<accession>A0A8K0R655</accession>
<dbReference type="EMBL" id="JAGMVJ010000009">
    <property type="protein sequence ID" value="KAH7087581.1"/>
    <property type="molecule type" value="Genomic_DNA"/>
</dbReference>
<feature type="region of interest" description="Disordered" evidence="6">
    <location>
        <begin position="275"/>
        <end position="295"/>
    </location>
</feature>
<feature type="transmembrane region" description="Helical" evidence="7">
    <location>
        <begin position="205"/>
        <end position="223"/>
    </location>
</feature>
<name>A0A8K0R655_9PLEO</name>
<dbReference type="OrthoDB" id="3923077at2759"/>
<evidence type="ECO:0000256" key="2">
    <source>
        <dbReference type="ARBA" id="ARBA00022692"/>
    </source>
</evidence>
<evidence type="ECO:0000256" key="4">
    <source>
        <dbReference type="ARBA" id="ARBA00023136"/>
    </source>
</evidence>
<dbReference type="PANTHER" id="PTHR33048">
    <property type="entry name" value="PTH11-LIKE INTEGRAL MEMBRANE PROTEIN (AFU_ORTHOLOGUE AFUA_5G11245)"/>
    <property type="match status" value="1"/>
</dbReference>
<feature type="transmembrane region" description="Helical" evidence="7">
    <location>
        <begin position="124"/>
        <end position="146"/>
    </location>
</feature>
<feature type="transmembrane region" description="Helical" evidence="7">
    <location>
        <begin position="172"/>
        <end position="193"/>
    </location>
</feature>
<evidence type="ECO:0000256" key="6">
    <source>
        <dbReference type="SAM" id="MobiDB-lite"/>
    </source>
</evidence>
<feature type="compositionally biased region" description="Basic and acidic residues" evidence="6">
    <location>
        <begin position="344"/>
        <end position="363"/>
    </location>
</feature>
<protein>
    <recommendedName>
        <fullName evidence="8">Rhodopsin domain-containing protein</fullName>
    </recommendedName>
</protein>
<sequence>MTTVEVAGDGILLLYGTIVLLVLSWVIFPMRVGVRVWRKAWGMDDTFMVIGIVLFSVTAGLCIACSHYGSGQFARNLPPLSMAKAIKLFYIAEYFYAVSAMFIKFSVAVALLRIAAGRKPFQWALWILIGLIAIAALVFCIGIANICKPINTLWGEADGKCNLPLNTNVSLFFSAIEILSDFSLSILPAILLWNVQMKAKVKASVVVMLALGSVASCATIVRLKYLTLYSDPGEFAYGTGKIGFWSITEEGIGIIAGSLPALRPLLSLRIKLTTSSTHPAPSGGAYPPLSHSKATPSRKGVIMMDTFQTLGDGDDLDHSDGDSQKNIIKETKYTVTSTRLPQAADERKQEQMMGWDHKNYSHA</sequence>
<dbReference type="InterPro" id="IPR049326">
    <property type="entry name" value="Rhodopsin_dom_fungi"/>
</dbReference>
<feature type="region of interest" description="Disordered" evidence="6">
    <location>
        <begin position="339"/>
        <end position="363"/>
    </location>
</feature>
<feature type="domain" description="Rhodopsin" evidence="8">
    <location>
        <begin position="30"/>
        <end position="267"/>
    </location>
</feature>
<evidence type="ECO:0000256" key="3">
    <source>
        <dbReference type="ARBA" id="ARBA00022989"/>
    </source>
</evidence>
<feature type="transmembrane region" description="Helical" evidence="7">
    <location>
        <begin position="12"/>
        <end position="34"/>
    </location>
</feature>
<keyword evidence="4 7" id="KW-0472">Membrane</keyword>
<keyword evidence="3 7" id="KW-1133">Transmembrane helix</keyword>
<evidence type="ECO:0000256" key="5">
    <source>
        <dbReference type="ARBA" id="ARBA00038359"/>
    </source>
</evidence>
<feature type="transmembrane region" description="Helical" evidence="7">
    <location>
        <begin position="46"/>
        <end position="69"/>
    </location>
</feature>
<comment type="subcellular location">
    <subcellularLocation>
        <location evidence="1">Membrane</location>
        <topology evidence="1">Multi-pass membrane protein</topology>
    </subcellularLocation>
</comment>
<dbReference type="GO" id="GO:0016020">
    <property type="term" value="C:membrane"/>
    <property type="evidence" value="ECO:0007669"/>
    <property type="project" value="UniProtKB-SubCell"/>
</dbReference>
<comment type="similarity">
    <text evidence="5">Belongs to the SAT4 family.</text>
</comment>
<proteinExistence type="inferred from homology"/>
<evidence type="ECO:0000256" key="7">
    <source>
        <dbReference type="SAM" id="Phobius"/>
    </source>
</evidence>
<dbReference type="PANTHER" id="PTHR33048:SF21">
    <property type="entry name" value="INTEGRAL MEMBRANE PROTEIN"/>
    <property type="match status" value="1"/>
</dbReference>
<keyword evidence="2 7" id="KW-0812">Transmembrane</keyword>
<keyword evidence="10" id="KW-1185">Reference proteome</keyword>
<feature type="transmembrane region" description="Helical" evidence="7">
    <location>
        <begin position="89"/>
        <end position="112"/>
    </location>
</feature>
<dbReference type="Proteomes" id="UP000813461">
    <property type="component" value="Unassembled WGS sequence"/>
</dbReference>
<reference evidence="9" key="1">
    <citation type="journal article" date="2021" name="Nat. Commun.">
        <title>Genetic determinants of endophytism in the Arabidopsis root mycobiome.</title>
        <authorList>
            <person name="Mesny F."/>
            <person name="Miyauchi S."/>
            <person name="Thiergart T."/>
            <person name="Pickel B."/>
            <person name="Atanasova L."/>
            <person name="Karlsson M."/>
            <person name="Huettel B."/>
            <person name="Barry K.W."/>
            <person name="Haridas S."/>
            <person name="Chen C."/>
            <person name="Bauer D."/>
            <person name="Andreopoulos W."/>
            <person name="Pangilinan J."/>
            <person name="LaButti K."/>
            <person name="Riley R."/>
            <person name="Lipzen A."/>
            <person name="Clum A."/>
            <person name="Drula E."/>
            <person name="Henrissat B."/>
            <person name="Kohler A."/>
            <person name="Grigoriev I.V."/>
            <person name="Martin F.M."/>
            <person name="Hacquard S."/>
        </authorList>
    </citation>
    <scope>NUCLEOTIDE SEQUENCE</scope>
    <source>
        <strain evidence="9">MPI-SDFR-AT-0120</strain>
    </source>
</reference>
<gene>
    <name evidence="9" type="ORF">FB567DRAFT_348318</name>
</gene>
<dbReference type="AlphaFoldDB" id="A0A8K0R655"/>
<dbReference type="Pfam" id="PF20684">
    <property type="entry name" value="Fung_rhodopsin"/>
    <property type="match status" value="1"/>
</dbReference>
<evidence type="ECO:0000259" key="8">
    <source>
        <dbReference type="Pfam" id="PF20684"/>
    </source>
</evidence>
<evidence type="ECO:0000256" key="1">
    <source>
        <dbReference type="ARBA" id="ARBA00004141"/>
    </source>
</evidence>
<evidence type="ECO:0000313" key="9">
    <source>
        <dbReference type="EMBL" id="KAH7087581.1"/>
    </source>
</evidence>
<comment type="caution">
    <text evidence="9">The sequence shown here is derived from an EMBL/GenBank/DDBJ whole genome shotgun (WGS) entry which is preliminary data.</text>
</comment>
<organism evidence="9 10">
    <name type="scientific">Paraphoma chrysanthemicola</name>
    <dbReference type="NCBI Taxonomy" id="798071"/>
    <lineage>
        <taxon>Eukaryota</taxon>
        <taxon>Fungi</taxon>
        <taxon>Dikarya</taxon>
        <taxon>Ascomycota</taxon>
        <taxon>Pezizomycotina</taxon>
        <taxon>Dothideomycetes</taxon>
        <taxon>Pleosporomycetidae</taxon>
        <taxon>Pleosporales</taxon>
        <taxon>Pleosporineae</taxon>
        <taxon>Phaeosphaeriaceae</taxon>
        <taxon>Paraphoma</taxon>
    </lineage>
</organism>
<dbReference type="InterPro" id="IPR052337">
    <property type="entry name" value="SAT4-like"/>
</dbReference>
<evidence type="ECO:0000313" key="10">
    <source>
        <dbReference type="Proteomes" id="UP000813461"/>
    </source>
</evidence>